<name>A0A7X5Y781_9SPHN</name>
<gene>
    <name evidence="2" type="ORF">GGQ97_002287</name>
</gene>
<dbReference type="GO" id="GO:0004519">
    <property type="term" value="F:endonuclease activity"/>
    <property type="evidence" value="ECO:0007669"/>
    <property type="project" value="UniProtKB-KW"/>
</dbReference>
<keyword evidence="2" id="KW-0255">Endonuclease</keyword>
<keyword evidence="2" id="KW-0540">Nuclease</keyword>
<protein>
    <submittedName>
        <fullName evidence="2">Endonuclease YncB(Thermonuclease family)</fullName>
    </submittedName>
</protein>
<dbReference type="InterPro" id="IPR016071">
    <property type="entry name" value="Staphylococal_nuclease_OB-fold"/>
</dbReference>
<keyword evidence="2" id="KW-0378">Hydrolase</keyword>
<feature type="domain" description="TNase-like" evidence="1">
    <location>
        <begin position="22"/>
        <end position="98"/>
    </location>
</feature>
<reference evidence="2 3" key="1">
    <citation type="submission" date="2020-03" db="EMBL/GenBank/DDBJ databases">
        <title>Genomic Encyclopedia of Type Strains, Phase IV (KMG-IV): sequencing the most valuable type-strain genomes for metagenomic binning, comparative biology and taxonomic classification.</title>
        <authorList>
            <person name="Goeker M."/>
        </authorList>
    </citation>
    <scope>NUCLEOTIDE SEQUENCE [LARGE SCALE GENOMIC DNA]</scope>
    <source>
        <strain evidence="2 3">DSM 16846</strain>
    </source>
</reference>
<comment type="caution">
    <text evidence="2">The sequence shown here is derived from an EMBL/GenBank/DDBJ whole genome shotgun (WGS) entry which is preliminary data.</text>
</comment>
<dbReference type="Gene3D" id="2.40.50.90">
    <property type="match status" value="1"/>
</dbReference>
<evidence type="ECO:0000313" key="3">
    <source>
        <dbReference type="Proteomes" id="UP000558192"/>
    </source>
</evidence>
<dbReference type="RefSeq" id="WP_168069735.1">
    <property type="nucleotide sequence ID" value="NZ_JAATJC010000001.1"/>
</dbReference>
<evidence type="ECO:0000259" key="1">
    <source>
        <dbReference type="Pfam" id="PF00565"/>
    </source>
</evidence>
<organism evidence="2 3">
    <name type="scientific">Sphingomonas kaistensis</name>
    <dbReference type="NCBI Taxonomy" id="298708"/>
    <lineage>
        <taxon>Bacteria</taxon>
        <taxon>Pseudomonadati</taxon>
        <taxon>Pseudomonadota</taxon>
        <taxon>Alphaproteobacteria</taxon>
        <taxon>Sphingomonadales</taxon>
        <taxon>Sphingomonadaceae</taxon>
        <taxon>Sphingomonas</taxon>
    </lineage>
</organism>
<evidence type="ECO:0000313" key="2">
    <source>
        <dbReference type="EMBL" id="NJC06494.1"/>
    </source>
</evidence>
<sequence length="120" mass="13357">MLCLAATVIDGDGFRCRNLGEVRLLGIDAPDYQRSRPCRQGFGDHVCSDHQARAAKEAMQSALRLGPVRVETVGRDRYGRRLGMAYAGGVNLNCRMLRVSGVRYIARYDNGRRVRRACGL</sequence>
<dbReference type="SUPFAM" id="SSF50199">
    <property type="entry name" value="Staphylococcal nuclease"/>
    <property type="match status" value="1"/>
</dbReference>
<dbReference type="AlphaFoldDB" id="A0A7X5Y781"/>
<accession>A0A7X5Y781</accession>
<dbReference type="Proteomes" id="UP000558192">
    <property type="component" value="Unassembled WGS sequence"/>
</dbReference>
<dbReference type="Pfam" id="PF00565">
    <property type="entry name" value="SNase"/>
    <property type="match status" value="1"/>
</dbReference>
<keyword evidence="3" id="KW-1185">Reference proteome</keyword>
<proteinExistence type="predicted"/>
<dbReference type="InterPro" id="IPR035437">
    <property type="entry name" value="SNase_OB-fold_sf"/>
</dbReference>
<dbReference type="EMBL" id="JAATJC010000001">
    <property type="protein sequence ID" value="NJC06494.1"/>
    <property type="molecule type" value="Genomic_DNA"/>
</dbReference>